<dbReference type="EMBL" id="BBMN01000004">
    <property type="protein sequence ID" value="GAL04349.1"/>
    <property type="molecule type" value="Genomic_DNA"/>
</dbReference>
<sequence>MADTTDFLMIALHTGALRMKKKVIALAALIALSVGGFTYLTPSHAIHTDNAYIKADITTVSPQVGGR</sequence>
<comment type="caution">
    <text evidence="1">The sequence shown here is derived from an EMBL/GenBank/DDBJ whole genome shotgun (WGS) entry which is preliminary data.</text>
</comment>
<organism evidence="1 2">
    <name type="scientific">Photobacterium aphoticum</name>
    <dbReference type="NCBI Taxonomy" id="754436"/>
    <lineage>
        <taxon>Bacteria</taxon>
        <taxon>Pseudomonadati</taxon>
        <taxon>Pseudomonadota</taxon>
        <taxon>Gammaproteobacteria</taxon>
        <taxon>Vibrionales</taxon>
        <taxon>Vibrionaceae</taxon>
        <taxon>Photobacterium</taxon>
    </lineage>
</organism>
<accession>A0A090QR96</accession>
<dbReference type="STRING" id="754436.JCM19237_1021"/>
<evidence type="ECO:0000313" key="2">
    <source>
        <dbReference type="Proteomes" id="UP000029227"/>
    </source>
</evidence>
<gene>
    <name evidence="1" type="ORF">JCM19237_1021</name>
</gene>
<dbReference type="AlphaFoldDB" id="A0A090QR96"/>
<protein>
    <submittedName>
        <fullName evidence="1">Uncharacterized protein</fullName>
    </submittedName>
</protein>
<proteinExistence type="predicted"/>
<evidence type="ECO:0000313" key="1">
    <source>
        <dbReference type="EMBL" id="GAL04349.1"/>
    </source>
</evidence>
<dbReference type="Proteomes" id="UP000029227">
    <property type="component" value="Unassembled WGS sequence"/>
</dbReference>
<reference evidence="1 2" key="1">
    <citation type="journal article" date="2014" name="Genome Announc.">
        <title>Draft Genome Sequences of Two Vibrionaceae Species, Vibrio ponticus C121 and Photobacterium aphoticum C119, Isolated as Coral Reef Microbiota.</title>
        <authorList>
            <person name="Al-saari N."/>
            <person name="Meirelles P.M."/>
            <person name="Mino S."/>
            <person name="Suda W."/>
            <person name="Oshima K."/>
            <person name="Hattori M."/>
            <person name="Ohkuma M."/>
            <person name="Thompson F.L."/>
            <person name="Gomez-Gil B."/>
            <person name="Sawabe T."/>
            <person name="Sawabe T."/>
        </authorList>
    </citation>
    <scope>NUCLEOTIDE SEQUENCE [LARGE SCALE GENOMIC DNA]</scope>
    <source>
        <strain evidence="1 2">JCM 19237</strain>
    </source>
</reference>
<name>A0A090QR96_9GAMM</name>